<dbReference type="EMBL" id="VLTM01000098">
    <property type="protein sequence ID" value="KAA0153717.1"/>
    <property type="molecule type" value="Genomic_DNA"/>
</dbReference>
<gene>
    <name evidence="2" type="ORF">FNF31_06420</name>
</gene>
<dbReference type="Proteomes" id="UP000325113">
    <property type="component" value="Unassembled WGS sequence"/>
</dbReference>
<evidence type="ECO:0000313" key="2">
    <source>
        <dbReference type="EMBL" id="KAA0153717.1"/>
    </source>
</evidence>
<name>A0A5A8CMH5_CAFRO</name>
<evidence type="ECO:0000256" key="1">
    <source>
        <dbReference type="SAM" id="MobiDB-lite"/>
    </source>
</evidence>
<dbReference type="AlphaFoldDB" id="A0A5A8CMH5"/>
<sequence>MAARMLPPRVDEVDGEPVIARAQLSDRWMRFRNVTMSCCPLILGPYGCAVLPITLPLYQAIGRSFRVEEEASWQLVLTRKALLLQYRLYLFGCFCVENRSKRIPLDTVDAISVVSDSCADCMSWSEGPGAPWILRIHTTAVCPQDGNTLTVDMYCVNQPEEFRFKVLEAQRSLKIGSGVAAAKVSADPPTRSADSLGEQTRSMVPPATGDAATPRSSEGFSGAAKTQAPTAQEFAL</sequence>
<comment type="caution">
    <text evidence="2">The sequence shown here is derived from an EMBL/GenBank/DDBJ whole genome shotgun (WGS) entry which is preliminary data.</text>
</comment>
<protein>
    <submittedName>
        <fullName evidence="2">Uncharacterized protein</fullName>
    </submittedName>
</protein>
<accession>A0A5A8CMH5</accession>
<feature type="region of interest" description="Disordered" evidence="1">
    <location>
        <begin position="184"/>
        <end position="236"/>
    </location>
</feature>
<reference evidence="2 3" key="1">
    <citation type="submission" date="2019-07" db="EMBL/GenBank/DDBJ databases">
        <title>Genomes of Cafeteria roenbergensis.</title>
        <authorList>
            <person name="Fischer M.G."/>
            <person name="Hackl T."/>
            <person name="Roman M."/>
        </authorList>
    </citation>
    <scope>NUCLEOTIDE SEQUENCE [LARGE SCALE GENOMIC DNA]</scope>
    <source>
        <strain evidence="2 3">Cflag</strain>
    </source>
</reference>
<proteinExistence type="predicted"/>
<organism evidence="2 3">
    <name type="scientific">Cafeteria roenbergensis</name>
    <name type="common">Marine flagellate</name>
    <dbReference type="NCBI Taxonomy" id="33653"/>
    <lineage>
        <taxon>Eukaryota</taxon>
        <taxon>Sar</taxon>
        <taxon>Stramenopiles</taxon>
        <taxon>Bigyra</taxon>
        <taxon>Opalozoa</taxon>
        <taxon>Bicosoecida</taxon>
        <taxon>Cafeteriaceae</taxon>
        <taxon>Cafeteria</taxon>
    </lineage>
</organism>
<evidence type="ECO:0000313" key="3">
    <source>
        <dbReference type="Proteomes" id="UP000325113"/>
    </source>
</evidence>